<evidence type="ECO:0000313" key="1">
    <source>
        <dbReference type="EMBL" id="KGX91010.1"/>
    </source>
</evidence>
<protein>
    <submittedName>
        <fullName evidence="1">Uncharacterized protein</fullName>
    </submittedName>
</protein>
<evidence type="ECO:0000313" key="2">
    <source>
        <dbReference type="Proteomes" id="UP000030403"/>
    </source>
</evidence>
<dbReference type="Proteomes" id="UP000030403">
    <property type="component" value="Unassembled WGS sequence"/>
</dbReference>
<dbReference type="AlphaFoldDB" id="A0A0A5GIR4"/>
<sequence length="50" mass="5404">MLLFGVLVVLRLGAGCGFGDWGDRDFWLGVGEAWGVCEWVLGFVSGLMVI</sequence>
<reference evidence="1 2" key="1">
    <citation type="submission" date="2013-08" db="EMBL/GenBank/DDBJ databases">
        <authorList>
            <person name="Huang J."/>
            <person name="Wang G."/>
        </authorList>
    </citation>
    <scope>NUCLEOTIDE SEQUENCE [LARGE SCALE GENOMIC DNA]</scope>
    <source>
        <strain evidence="1 2">BH030004</strain>
    </source>
</reference>
<name>A0A0A5GIR4_9BACI</name>
<dbReference type="EMBL" id="AVPF01000004">
    <property type="protein sequence ID" value="KGX91010.1"/>
    <property type="molecule type" value="Genomic_DNA"/>
</dbReference>
<organism evidence="1 2">
    <name type="scientific">Pontibacillus marinus BH030004 = DSM 16465</name>
    <dbReference type="NCBI Taxonomy" id="1385511"/>
    <lineage>
        <taxon>Bacteria</taxon>
        <taxon>Bacillati</taxon>
        <taxon>Bacillota</taxon>
        <taxon>Bacilli</taxon>
        <taxon>Bacillales</taxon>
        <taxon>Bacillaceae</taxon>
        <taxon>Pontibacillus</taxon>
    </lineage>
</organism>
<gene>
    <name evidence="1" type="ORF">N783_13210</name>
</gene>
<accession>A0A0A5GIR4</accession>
<comment type="caution">
    <text evidence="1">The sequence shown here is derived from an EMBL/GenBank/DDBJ whole genome shotgun (WGS) entry which is preliminary data.</text>
</comment>
<proteinExistence type="predicted"/>
<keyword evidence="2" id="KW-1185">Reference proteome</keyword>